<dbReference type="PANTHER" id="PTHR24320:SF274">
    <property type="entry name" value="CHAIN DEHYDROGENASE, PUTATIVE (AFU_ORTHOLOGUE AFUA_4G00440)-RELATED"/>
    <property type="match status" value="1"/>
</dbReference>
<protein>
    <submittedName>
        <fullName evidence="3">Uncharacterized protein</fullName>
    </submittedName>
</protein>
<gene>
    <name evidence="3" type="ORF">SLS62_005829</name>
</gene>
<dbReference type="PANTHER" id="PTHR24320">
    <property type="entry name" value="RETINOL DEHYDROGENASE"/>
    <property type="match status" value="1"/>
</dbReference>
<dbReference type="SUPFAM" id="SSF51735">
    <property type="entry name" value="NAD(P)-binding Rossmann-fold domains"/>
    <property type="match status" value="1"/>
</dbReference>
<dbReference type="Pfam" id="PF00106">
    <property type="entry name" value="adh_short"/>
    <property type="match status" value="1"/>
</dbReference>
<name>A0AAN9UR04_9PEZI</name>
<comment type="similarity">
    <text evidence="1">Belongs to the short-chain dehydrogenases/reductases (SDR) family.</text>
</comment>
<dbReference type="Proteomes" id="UP001320420">
    <property type="component" value="Unassembled WGS sequence"/>
</dbReference>
<evidence type="ECO:0000256" key="1">
    <source>
        <dbReference type="ARBA" id="ARBA00006484"/>
    </source>
</evidence>
<evidence type="ECO:0000313" key="4">
    <source>
        <dbReference type="Proteomes" id="UP001320420"/>
    </source>
</evidence>
<dbReference type="InterPro" id="IPR036291">
    <property type="entry name" value="NAD(P)-bd_dom_sf"/>
</dbReference>
<evidence type="ECO:0000313" key="3">
    <source>
        <dbReference type="EMBL" id="KAK7752293.1"/>
    </source>
</evidence>
<comment type="caution">
    <text evidence="3">The sequence shown here is derived from an EMBL/GenBank/DDBJ whole genome shotgun (WGS) entry which is preliminary data.</text>
</comment>
<reference evidence="3 4" key="1">
    <citation type="submission" date="2024-02" db="EMBL/GenBank/DDBJ databases">
        <title>De novo assembly and annotation of 12 fungi associated with fruit tree decline syndrome in Ontario, Canada.</title>
        <authorList>
            <person name="Sulman M."/>
            <person name="Ellouze W."/>
            <person name="Ilyukhin E."/>
        </authorList>
    </citation>
    <scope>NUCLEOTIDE SEQUENCE [LARGE SCALE GENOMIC DNA]</scope>
    <source>
        <strain evidence="3 4">M11/M66-122</strain>
    </source>
</reference>
<evidence type="ECO:0000256" key="2">
    <source>
        <dbReference type="ARBA" id="ARBA00023002"/>
    </source>
</evidence>
<dbReference type="Gene3D" id="3.40.50.720">
    <property type="entry name" value="NAD(P)-binding Rossmann-like Domain"/>
    <property type="match status" value="1"/>
</dbReference>
<accession>A0AAN9UR04</accession>
<keyword evidence="4" id="KW-1185">Reference proteome</keyword>
<dbReference type="AlphaFoldDB" id="A0AAN9UR04"/>
<keyword evidence="2" id="KW-0560">Oxidoreductase</keyword>
<dbReference type="PRINTS" id="PR00081">
    <property type="entry name" value="GDHRDH"/>
</dbReference>
<sequence length="259" mass="27324">MAKIFITGSSDGVGALTAKALAGRGHSVYLHARNAQRAADARALCPAAQDVLVADLSSTEETKTLAGQLSALGPWDAIVHNAGTNSRQRGAGAEGGLPSLFAVNTLAPYLLTCLVRPPPRRYLFVSSEMHTAGDGSARMLGDSERLMASSYSDSKLHVVMLGNYFARWFRARGLDTDVNSCTPGWVPTKLGGFGAPGNIHDGVATYVLLALGEGAAAGKTGTYWHWSRERSPKADAASEAKQEQLVETLAKMTGVRPPE</sequence>
<dbReference type="EMBL" id="JAKJXP020000040">
    <property type="protein sequence ID" value="KAK7752293.1"/>
    <property type="molecule type" value="Genomic_DNA"/>
</dbReference>
<dbReference type="InterPro" id="IPR002347">
    <property type="entry name" value="SDR_fam"/>
</dbReference>
<dbReference type="GO" id="GO:0016491">
    <property type="term" value="F:oxidoreductase activity"/>
    <property type="evidence" value="ECO:0007669"/>
    <property type="project" value="UniProtKB-KW"/>
</dbReference>
<organism evidence="3 4">
    <name type="scientific">Diatrype stigma</name>
    <dbReference type="NCBI Taxonomy" id="117547"/>
    <lineage>
        <taxon>Eukaryota</taxon>
        <taxon>Fungi</taxon>
        <taxon>Dikarya</taxon>
        <taxon>Ascomycota</taxon>
        <taxon>Pezizomycotina</taxon>
        <taxon>Sordariomycetes</taxon>
        <taxon>Xylariomycetidae</taxon>
        <taxon>Xylariales</taxon>
        <taxon>Diatrypaceae</taxon>
        <taxon>Diatrype</taxon>
    </lineage>
</organism>
<proteinExistence type="inferred from homology"/>